<dbReference type="Proteomes" id="UP000779574">
    <property type="component" value="Unassembled WGS sequence"/>
</dbReference>
<accession>A0A9P8J6C7</accession>
<proteinExistence type="predicted"/>
<reference evidence="1" key="2">
    <citation type="submission" date="2021-08" db="EMBL/GenBank/DDBJ databases">
        <authorList>
            <person name="Gostincar C."/>
            <person name="Sun X."/>
            <person name="Song Z."/>
            <person name="Gunde-Cimerman N."/>
        </authorList>
    </citation>
    <scope>NUCLEOTIDE SEQUENCE</scope>
    <source>
        <strain evidence="1">EXF-9911</strain>
    </source>
</reference>
<evidence type="ECO:0000313" key="2">
    <source>
        <dbReference type="Proteomes" id="UP000779574"/>
    </source>
</evidence>
<evidence type="ECO:0000313" key="1">
    <source>
        <dbReference type="EMBL" id="KAG9687038.1"/>
    </source>
</evidence>
<name>A0A9P8J6C7_AURME</name>
<reference evidence="1" key="1">
    <citation type="journal article" date="2021" name="J Fungi (Basel)">
        <title>Virulence traits and population genomics of the black yeast Aureobasidium melanogenum.</title>
        <authorList>
            <person name="Cernosa A."/>
            <person name="Sun X."/>
            <person name="Gostincar C."/>
            <person name="Fang C."/>
            <person name="Gunde-Cimerman N."/>
            <person name="Song Z."/>
        </authorList>
    </citation>
    <scope>NUCLEOTIDE SEQUENCE</scope>
    <source>
        <strain evidence="1">EXF-9911</strain>
    </source>
</reference>
<dbReference type="AlphaFoldDB" id="A0A9P8J6C7"/>
<sequence length="126" mass="14325">MLFIHADGNRIRMLLQVGQDSLHQVAESARFDKRVVYHKAVILATARSQNFEDSTSGTEYDCSDMSAKSFMRTDCKECLYTVFSDDMAPSAEVADGEWFVDNRADEFANQAQVDQIRFINKQKNSV</sequence>
<gene>
    <name evidence="1" type="ORF">KCU76_g10612</name>
</gene>
<comment type="caution">
    <text evidence="1">The sequence shown here is derived from an EMBL/GenBank/DDBJ whole genome shotgun (WGS) entry which is preliminary data.</text>
</comment>
<feature type="non-terminal residue" evidence="1">
    <location>
        <position position="126"/>
    </location>
</feature>
<dbReference type="EMBL" id="JAHFXF010000478">
    <property type="protein sequence ID" value="KAG9687038.1"/>
    <property type="molecule type" value="Genomic_DNA"/>
</dbReference>
<protein>
    <submittedName>
        <fullName evidence="1">Uncharacterized protein</fullName>
    </submittedName>
</protein>
<organism evidence="1 2">
    <name type="scientific">Aureobasidium melanogenum</name>
    <name type="common">Aureobasidium pullulans var. melanogenum</name>
    <dbReference type="NCBI Taxonomy" id="46634"/>
    <lineage>
        <taxon>Eukaryota</taxon>
        <taxon>Fungi</taxon>
        <taxon>Dikarya</taxon>
        <taxon>Ascomycota</taxon>
        <taxon>Pezizomycotina</taxon>
        <taxon>Dothideomycetes</taxon>
        <taxon>Dothideomycetidae</taxon>
        <taxon>Dothideales</taxon>
        <taxon>Saccotheciaceae</taxon>
        <taxon>Aureobasidium</taxon>
    </lineage>
</organism>